<dbReference type="EMBL" id="AFBR01000092">
    <property type="protein sequence ID" value="EGG50704.1"/>
    <property type="molecule type" value="Genomic_DNA"/>
</dbReference>
<feature type="compositionally biased region" description="Basic residues" evidence="1">
    <location>
        <begin position="105"/>
        <end position="117"/>
    </location>
</feature>
<proteinExistence type="predicted"/>
<evidence type="ECO:0008006" key="5">
    <source>
        <dbReference type="Google" id="ProtNLM"/>
    </source>
</evidence>
<dbReference type="HOGENOM" id="CLU_1979416_0_0_10"/>
<feature type="signal peptide" evidence="2">
    <location>
        <begin position="1"/>
        <end position="25"/>
    </location>
</feature>
<comment type="caution">
    <text evidence="3">The sequence shown here is derived from an EMBL/GenBank/DDBJ whole genome shotgun (WGS) entry which is preliminary data.</text>
</comment>
<keyword evidence="4" id="KW-1185">Reference proteome</keyword>
<evidence type="ECO:0000256" key="2">
    <source>
        <dbReference type="SAM" id="SignalP"/>
    </source>
</evidence>
<protein>
    <recommendedName>
        <fullName evidence="5">Lipoprotein</fullName>
    </recommendedName>
</protein>
<evidence type="ECO:0000313" key="3">
    <source>
        <dbReference type="EMBL" id="EGG50704.1"/>
    </source>
</evidence>
<name>F3QY58_9BACT</name>
<dbReference type="STRING" id="762982.HMPREF9442_03150"/>
<dbReference type="Proteomes" id="UP000005546">
    <property type="component" value="Unassembled WGS sequence"/>
</dbReference>
<feature type="region of interest" description="Disordered" evidence="1">
    <location>
        <begin position="105"/>
        <end position="126"/>
    </location>
</feature>
<organism evidence="3 4">
    <name type="scientific">Paraprevotella xylaniphila YIT 11841</name>
    <dbReference type="NCBI Taxonomy" id="762982"/>
    <lineage>
        <taxon>Bacteria</taxon>
        <taxon>Pseudomonadati</taxon>
        <taxon>Bacteroidota</taxon>
        <taxon>Bacteroidia</taxon>
        <taxon>Bacteroidales</taxon>
        <taxon>Prevotellaceae</taxon>
        <taxon>Paraprevotella</taxon>
    </lineage>
</organism>
<evidence type="ECO:0000313" key="4">
    <source>
        <dbReference type="Proteomes" id="UP000005546"/>
    </source>
</evidence>
<evidence type="ECO:0000256" key="1">
    <source>
        <dbReference type="SAM" id="MobiDB-lite"/>
    </source>
</evidence>
<dbReference type="RefSeq" id="WP_008629736.1">
    <property type="nucleotide sequence ID" value="NZ_GL883886.1"/>
</dbReference>
<gene>
    <name evidence="3" type="ORF">HMPREF9442_03150</name>
</gene>
<feature type="chain" id="PRO_5003305588" description="Lipoprotein" evidence="2">
    <location>
        <begin position="26"/>
        <end position="126"/>
    </location>
</feature>
<dbReference type="PROSITE" id="PS51257">
    <property type="entry name" value="PROKAR_LIPOPROTEIN"/>
    <property type="match status" value="1"/>
</dbReference>
<keyword evidence="2" id="KW-0732">Signal</keyword>
<accession>F3QY58</accession>
<sequence>MKRMTTALILATCCTALMGCMPETATGMQHQALPSTAPYLSLIVPKCAKDKTKNLEILKEAEKRIEPYIKAAGQHLTLSIESGKEINISEDLYLYFARKIKTHNRRSSPNKFPRVRKNISETASDY</sequence>
<dbReference type="AlphaFoldDB" id="F3QY58"/>
<reference evidence="3 4" key="1">
    <citation type="submission" date="2011-02" db="EMBL/GenBank/DDBJ databases">
        <authorList>
            <person name="Weinstock G."/>
            <person name="Sodergren E."/>
            <person name="Clifton S."/>
            <person name="Fulton L."/>
            <person name="Fulton B."/>
            <person name="Courtney L."/>
            <person name="Fronick C."/>
            <person name="Harrison M."/>
            <person name="Strong C."/>
            <person name="Farmer C."/>
            <person name="Delahaunty K."/>
            <person name="Markovic C."/>
            <person name="Hall O."/>
            <person name="Minx P."/>
            <person name="Tomlinson C."/>
            <person name="Mitreva M."/>
            <person name="Hou S."/>
            <person name="Chen J."/>
            <person name="Wollam A."/>
            <person name="Pepin K.H."/>
            <person name="Johnson M."/>
            <person name="Bhonagiri V."/>
            <person name="Zhang X."/>
            <person name="Suruliraj S."/>
            <person name="Warren W."/>
            <person name="Chinwalla A."/>
            <person name="Mardis E.R."/>
            <person name="Wilson R.K."/>
        </authorList>
    </citation>
    <scope>NUCLEOTIDE SEQUENCE [LARGE SCALE GENOMIC DNA]</scope>
    <source>
        <strain evidence="3 4">YIT 11841</strain>
    </source>
</reference>